<dbReference type="NCBIfam" id="NF005489">
    <property type="entry name" value="PRK07102.1"/>
    <property type="match status" value="1"/>
</dbReference>
<comment type="caution">
    <text evidence="3">The sequence shown here is derived from an EMBL/GenBank/DDBJ whole genome shotgun (WGS) entry which is preliminary data.</text>
</comment>
<reference evidence="3 4" key="1">
    <citation type="submission" date="2021-03" db="EMBL/GenBank/DDBJ databases">
        <authorList>
            <person name="So Y."/>
        </authorList>
    </citation>
    <scope>NUCLEOTIDE SEQUENCE [LARGE SCALE GENOMIC DNA]</scope>
    <source>
        <strain evidence="3 4">SSH11</strain>
    </source>
</reference>
<dbReference type="EMBL" id="JAGIZB010000003">
    <property type="protein sequence ID" value="MBP0443888.1"/>
    <property type="molecule type" value="Genomic_DNA"/>
</dbReference>
<dbReference type="PANTHER" id="PTHR44196">
    <property type="entry name" value="DEHYDROGENASE/REDUCTASE SDR FAMILY MEMBER 7B"/>
    <property type="match status" value="1"/>
</dbReference>
<evidence type="ECO:0000313" key="4">
    <source>
        <dbReference type="Proteomes" id="UP000681594"/>
    </source>
</evidence>
<dbReference type="SUPFAM" id="SSF51735">
    <property type="entry name" value="NAD(P)-binding Rossmann-fold domains"/>
    <property type="match status" value="1"/>
</dbReference>
<accession>A0ABS4ABM3</accession>
<evidence type="ECO:0000313" key="3">
    <source>
        <dbReference type="EMBL" id="MBP0443888.1"/>
    </source>
</evidence>
<dbReference type="Proteomes" id="UP000681594">
    <property type="component" value="Unassembled WGS sequence"/>
</dbReference>
<keyword evidence="2" id="KW-0560">Oxidoreductase</keyword>
<dbReference type="Gene3D" id="3.40.50.720">
    <property type="entry name" value="NAD(P)-binding Rossmann-like Domain"/>
    <property type="match status" value="1"/>
</dbReference>
<dbReference type="CDD" id="cd05233">
    <property type="entry name" value="SDR_c"/>
    <property type="match status" value="1"/>
</dbReference>
<dbReference type="Pfam" id="PF00106">
    <property type="entry name" value="adh_short"/>
    <property type="match status" value="1"/>
</dbReference>
<dbReference type="PANTHER" id="PTHR44196:SF3">
    <property type="entry name" value="SHORT CHAIN DEHYDROGENASE FAMILY PROTEIN"/>
    <property type="match status" value="1"/>
</dbReference>
<keyword evidence="4" id="KW-1185">Reference proteome</keyword>
<name>A0ABS4ABM3_9PROT</name>
<organism evidence="3 4">
    <name type="scientific">Pararoseomonas baculiformis</name>
    <dbReference type="NCBI Taxonomy" id="2820812"/>
    <lineage>
        <taxon>Bacteria</taxon>
        <taxon>Pseudomonadati</taxon>
        <taxon>Pseudomonadota</taxon>
        <taxon>Alphaproteobacteria</taxon>
        <taxon>Acetobacterales</taxon>
        <taxon>Acetobacteraceae</taxon>
        <taxon>Pararoseomonas</taxon>
    </lineage>
</organism>
<comment type="similarity">
    <text evidence="1">Belongs to the short-chain dehydrogenases/reductases (SDR) family.</text>
</comment>
<gene>
    <name evidence="3" type="ORF">J8J14_03765</name>
</gene>
<dbReference type="InterPro" id="IPR002347">
    <property type="entry name" value="SDR_fam"/>
</dbReference>
<dbReference type="PRINTS" id="PR00081">
    <property type="entry name" value="GDHRDH"/>
</dbReference>
<evidence type="ECO:0000256" key="2">
    <source>
        <dbReference type="ARBA" id="ARBA00023002"/>
    </source>
</evidence>
<evidence type="ECO:0000256" key="1">
    <source>
        <dbReference type="ARBA" id="ARBA00006484"/>
    </source>
</evidence>
<sequence>MSDTKRAAMATQTAMIVGATSDIGRALARAYAAEGQSIVLCARRPETVERDAEDLRLRHGTTVSVVGLDLLDTPAHARVLDALPVLPDTVVMVAGLLGEQPRAAAEIVHAAEIMRSNYEAPALFLGEVANRMERRGSGTIIGISSVAGDRGRATNYVYGSAKAGFTAFLSGLRNRLARQGVHVLTVKPGFVATRMTEGMDLPKALTAQPEEVAAAVVKAAARQRDAIYVRRVWWPIMTVIRLIPEQIFKRMKL</sequence>
<protein>
    <submittedName>
        <fullName evidence="3">SDR family oxidoreductase</fullName>
    </submittedName>
</protein>
<dbReference type="RefSeq" id="WP_209378125.1">
    <property type="nucleotide sequence ID" value="NZ_JAGIZB010000003.1"/>
</dbReference>
<proteinExistence type="inferred from homology"/>
<dbReference type="InterPro" id="IPR036291">
    <property type="entry name" value="NAD(P)-bd_dom_sf"/>
</dbReference>